<dbReference type="InterPro" id="IPR036259">
    <property type="entry name" value="MFS_trans_sf"/>
</dbReference>
<dbReference type="Proteomes" id="UP000607653">
    <property type="component" value="Unassembled WGS sequence"/>
</dbReference>
<evidence type="ECO:0000313" key="1">
    <source>
        <dbReference type="EMBL" id="DAD29361.1"/>
    </source>
</evidence>
<keyword evidence="2" id="KW-1185">Reference proteome</keyword>
<reference evidence="1 2" key="1">
    <citation type="journal article" date="2020" name="Mol. Biol. Evol.">
        <title>Distinct Expression and Methylation Patterns for Genes with Different Fates following a Single Whole-Genome Duplication in Flowering Plants.</title>
        <authorList>
            <person name="Shi T."/>
            <person name="Rahmani R.S."/>
            <person name="Gugger P.F."/>
            <person name="Wang M."/>
            <person name="Li H."/>
            <person name="Zhang Y."/>
            <person name="Li Z."/>
            <person name="Wang Q."/>
            <person name="Van de Peer Y."/>
            <person name="Marchal K."/>
            <person name="Chen J."/>
        </authorList>
    </citation>
    <scope>NUCLEOTIDE SEQUENCE [LARGE SCALE GENOMIC DNA]</scope>
    <source>
        <tissue evidence="1">Leaf</tissue>
    </source>
</reference>
<protein>
    <submittedName>
        <fullName evidence="1">Uncharacterized protein</fullName>
    </submittedName>
</protein>
<organism evidence="1 2">
    <name type="scientific">Nelumbo nucifera</name>
    <name type="common">Sacred lotus</name>
    <dbReference type="NCBI Taxonomy" id="4432"/>
    <lineage>
        <taxon>Eukaryota</taxon>
        <taxon>Viridiplantae</taxon>
        <taxon>Streptophyta</taxon>
        <taxon>Embryophyta</taxon>
        <taxon>Tracheophyta</taxon>
        <taxon>Spermatophyta</taxon>
        <taxon>Magnoliopsida</taxon>
        <taxon>Proteales</taxon>
        <taxon>Nelumbonaceae</taxon>
        <taxon>Nelumbo</taxon>
    </lineage>
</organism>
<evidence type="ECO:0000313" key="2">
    <source>
        <dbReference type="Proteomes" id="UP000607653"/>
    </source>
</evidence>
<dbReference type="EMBL" id="DUZY01000002">
    <property type="protein sequence ID" value="DAD29361.1"/>
    <property type="molecule type" value="Genomic_DNA"/>
</dbReference>
<proteinExistence type="predicted"/>
<dbReference type="Gene3D" id="1.20.1250.20">
    <property type="entry name" value="MFS general substrate transporter like domains"/>
    <property type="match status" value="1"/>
</dbReference>
<comment type="caution">
    <text evidence="1">The sequence shown here is derived from an EMBL/GenBank/DDBJ whole genome shotgun (WGS) entry which is preliminary data.</text>
</comment>
<dbReference type="AlphaFoldDB" id="A0A822YCW4"/>
<name>A0A822YCW4_NELNU</name>
<sequence>MEPMKASLQQKSSHGGWRSARYIIGVEIAERFAYYGMLGNLFTYLTQSLGESNATAAKNVNTWL</sequence>
<gene>
    <name evidence="1" type="ORF">HUJ06_030829</name>
</gene>
<accession>A0A822YCW4</accession>